<feature type="transmembrane region" description="Helical" evidence="1">
    <location>
        <begin position="152"/>
        <end position="175"/>
    </location>
</feature>
<comment type="subcellular location">
    <subcellularLocation>
        <location evidence="1">Cell membrane</location>
        <topology evidence="1">Multi-pass membrane protein</topology>
    </subcellularLocation>
</comment>
<evidence type="ECO:0000313" key="3">
    <source>
        <dbReference type="Proteomes" id="UP000837803"/>
    </source>
</evidence>
<feature type="transmembrane region" description="Helical" evidence="1">
    <location>
        <begin position="74"/>
        <end position="101"/>
    </location>
</feature>
<keyword evidence="1" id="KW-0223">Dioxygenase</keyword>
<feature type="transmembrane region" description="Helical" evidence="1">
    <location>
        <begin position="267"/>
        <end position="287"/>
    </location>
</feature>
<comment type="catalytic activity">
    <reaction evidence="1">
        <text>all-trans-beta-carotene + O2 = 2 all-trans-retinal</text>
        <dbReference type="Rhea" id="RHEA:32887"/>
        <dbReference type="ChEBI" id="CHEBI:15379"/>
        <dbReference type="ChEBI" id="CHEBI:17579"/>
        <dbReference type="ChEBI" id="CHEBI:17898"/>
        <dbReference type="EC" id="1.13.11.63"/>
    </reaction>
</comment>
<dbReference type="EC" id="1.13.11.63" evidence="1"/>
<comment type="function">
    <text evidence="1">Catalyzes the cleavage of beta-carotene at its central double bond (15,15') to yield two molecules of all-trans-retinal.</text>
</comment>
<feature type="transmembrane region" description="Helical" evidence="1">
    <location>
        <begin position="35"/>
        <end position="54"/>
    </location>
</feature>
<organism evidence="2 3">
    <name type="scientific">Neolewinella maritima</name>
    <dbReference type="NCBI Taxonomy" id="1383882"/>
    <lineage>
        <taxon>Bacteria</taxon>
        <taxon>Pseudomonadati</taxon>
        <taxon>Bacteroidota</taxon>
        <taxon>Saprospiria</taxon>
        <taxon>Saprospirales</taxon>
        <taxon>Lewinellaceae</taxon>
        <taxon>Neolewinella</taxon>
    </lineage>
</organism>
<keyword evidence="1" id="KW-0812">Transmembrane</keyword>
<feature type="transmembrane region" description="Helical" evidence="1">
    <location>
        <begin position="113"/>
        <end position="132"/>
    </location>
</feature>
<comment type="cofactor">
    <cofactor evidence="1">
        <name>Fe(2+)</name>
        <dbReference type="ChEBI" id="CHEBI:29033"/>
    </cofactor>
</comment>
<comment type="caution">
    <text evidence="1">Lacks conserved residue(s) required for the propagation of feature annotation.</text>
</comment>
<accession>A0ABM9AZD8</accession>
<keyword evidence="1" id="KW-0479">Metal-binding</keyword>
<sequence length="293" mass="32528">MSGNTLSWIIRGCSLLLLIVLQYSAARTDLSASSVAVLLIVLGIPHGAADHLIFQARYPGQSWRVQRWKFFAFYLVLMLLYGGLWLLLPLLALLLFLGVSVYHFGQSYGIGSLASRMAWGLFVLSFPVLLHWPEARPIIERMVGSSLPPDGTLTIVLCGALVAANLLLPLLDLHADRTNRRATLRRLLDVILLTVVFMSTDLLLGFAVFFLLWHSLPAAVEQWGYLHRHRLSADVWAYGRQLLPLSLGALISLGAVYGWLAQGTVEGIDLGIVFMLVSLITLPHAFLVDRVYR</sequence>
<keyword evidence="3" id="KW-1185">Reference proteome</keyword>
<protein>
    <recommendedName>
        <fullName evidence="1">Probable beta-carotene 15,15'-dioxygenase</fullName>
        <ecNumber evidence="1">1.13.11.63</ecNumber>
    </recommendedName>
</protein>
<feature type="transmembrane region" description="Helical" evidence="1">
    <location>
        <begin position="242"/>
        <end position="260"/>
    </location>
</feature>
<dbReference type="NCBIfam" id="TIGR03753">
    <property type="entry name" value="blh_monoox"/>
    <property type="match status" value="1"/>
</dbReference>
<dbReference type="GO" id="GO:0003834">
    <property type="term" value="F:beta-carotene 15,15'-dioxygenase activity"/>
    <property type="evidence" value="ECO:0007669"/>
    <property type="project" value="UniProtKB-EC"/>
</dbReference>
<keyword evidence="1" id="KW-0408">Iron</keyword>
<dbReference type="InterPro" id="IPR022270">
    <property type="entry name" value="Blh_diox"/>
</dbReference>
<comment type="similarity">
    <text evidence="1">Belongs to the Brp/Blh beta-carotene diooxygenase family.</text>
</comment>
<name>A0ABM9AZD8_9BACT</name>
<proteinExistence type="inferred from homology"/>
<feature type="transmembrane region" description="Helical" evidence="1">
    <location>
        <begin position="6"/>
        <end position="23"/>
    </location>
</feature>
<dbReference type="EMBL" id="CAKLPZ010000001">
    <property type="protein sequence ID" value="CAH0999961.1"/>
    <property type="molecule type" value="Genomic_DNA"/>
</dbReference>
<keyword evidence="1" id="KW-1133">Transmembrane helix</keyword>
<gene>
    <name evidence="2" type="ORF">LEM8419_01189</name>
</gene>
<keyword evidence="1 2" id="KW-0560">Oxidoreductase</keyword>
<dbReference type="Proteomes" id="UP000837803">
    <property type="component" value="Unassembled WGS sequence"/>
</dbReference>
<dbReference type="Pfam" id="PF15461">
    <property type="entry name" value="BCD"/>
    <property type="match status" value="1"/>
</dbReference>
<keyword evidence="1" id="KW-0472">Membrane</keyword>
<comment type="caution">
    <text evidence="2">The sequence shown here is derived from an EMBL/GenBank/DDBJ whole genome shotgun (WGS) entry which is preliminary data.</text>
</comment>
<dbReference type="RefSeq" id="WP_238750098.1">
    <property type="nucleotide sequence ID" value="NZ_CAKLPZ010000001.1"/>
</dbReference>
<dbReference type="HAMAP" id="MF_02093">
    <property type="entry name" value="Beta_carotene_diox"/>
    <property type="match status" value="1"/>
</dbReference>
<reference evidence="2" key="1">
    <citation type="submission" date="2021-12" db="EMBL/GenBank/DDBJ databases">
        <authorList>
            <person name="Rodrigo-Torres L."/>
            <person name="Arahal R. D."/>
            <person name="Lucena T."/>
        </authorList>
    </citation>
    <scope>NUCLEOTIDE SEQUENCE</scope>
    <source>
        <strain evidence="2">CECT 8419</strain>
    </source>
</reference>
<evidence type="ECO:0000256" key="1">
    <source>
        <dbReference type="HAMAP-Rule" id="MF_02093"/>
    </source>
</evidence>
<feature type="transmembrane region" description="Helical" evidence="1">
    <location>
        <begin position="187"/>
        <end position="213"/>
    </location>
</feature>
<evidence type="ECO:0000313" key="2">
    <source>
        <dbReference type="EMBL" id="CAH0999961.1"/>
    </source>
</evidence>
<keyword evidence="1" id="KW-1003">Cell membrane</keyword>